<reference evidence="10" key="1">
    <citation type="submission" date="2012-09" db="EMBL/GenBank/DDBJ databases">
        <authorList>
            <person name="Weinstock G."/>
            <person name="Sodergren E."/>
            <person name="Clifton S."/>
            <person name="Fulton L."/>
            <person name="Fulton B."/>
            <person name="Courtney L."/>
            <person name="Fronick C."/>
            <person name="Harrison M."/>
            <person name="Strong C."/>
            <person name="Farmer C."/>
            <person name="Delehaunty K."/>
            <person name="Markovic C."/>
            <person name="Hall O."/>
            <person name="Minx P."/>
            <person name="Tomlinson C."/>
            <person name="Mitreva M."/>
            <person name="Nelson J."/>
            <person name="Hou S."/>
            <person name="Wollam A."/>
            <person name="Pepin K.H."/>
            <person name="Johnson M."/>
            <person name="Bhonagiri V."/>
            <person name="Nash W.E."/>
            <person name="Suruliraj S."/>
            <person name="Warren W."/>
            <person name="Chinwalla A."/>
            <person name="Mardis E.R."/>
            <person name="Wilson R.K."/>
        </authorList>
    </citation>
    <scope>NUCLEOTIDE SEQUENCE [LARGE SCALE GENOMIC DNA]</scope>
    <source>
        <strain evidence="10">OS1</strain>
    </source>
</reference>
<name>A0A0T5XCF3_9BACT</name>
<comment type="subcellular location">
    <subcellularLocation>
        <location evidence="7">Cytoplasm</location>
    </subcellularLocation>
</comment>
<dbReference type="AlphaFoldDB" id="A0A0T5XCF3"/>
<feature type="binding site" evidence="7">
    <location>
        <position position="81"/>
    </location>
    <ligand>
        <name>Fe(3+)</name>
        <dbReference type="ChEBI" id="CHEBI:29034"/>
    </ligand>
</feature>
<dbReference type="EMBL" id="ACJX03000001">
    <property type="protein sequence ID" value="KRT36044.1"/>
    <property type="molecule type" value="Genomic_DNA"/>
</dbReference>
<keyword evidence="7" id="KW-0963">Cytoplasm</keyword>
<dbReference type="EC" id="3.5.2.7" evidence="1 7"/>
<feature type="domain" description="Amidohydrolase-related" evidence="8">
    <location>
        <begin position="71"/>
        <end position="408"/>
    </location>
</feature>
<dbReference type="HAMAP" id="MF_00372">
    <property type="entry name" value="HutI"/>
    <property type="match status" value="1"/>
</dbReference>
<sequence length="414" mass="45310">MTLKLFRNARIYTPLDKGRPLRGSEMNQIYSEEKGAILIRDGYIESIGQELEVLKYVTEDALEIDLGGRCVIPGFVDPHTHACFVGTREREFILRLQGASYLEILKMGGGILSTVDKVRSASYDELYTSTEEVVNRALKNGTTSMEIKSGYGLSLDHEVKMLEVIDALKGKPVDIIATFMGAHAVPREYKENPKAYVDLVVEEMIPHIAAKGLAKYCDVFCEESVFSVDDARRILLAARKCGLGLKIHADEVYDLGGAKLAAELKVDSAEHLLAASEEGLKAMAESGVLAVLLPATAFSLRKSYAPARKMIEMGVPVALATDCNPGSCYCESMEMVFRLAILGMGLSMEESLVASTLNAAYAIGMATHVGSLERGKKADFVVLEGETPGIMAYHLGWRNIKEVYKMGQRFSSEV</sequence>
<comment type="function">
    <text evidence="7">Catalyzes the hydrolytic cleavage of the carbon-nitrogen bond in imidazolone-5-propanoate to yield N-formimidoyl-L-glutamate. It is the third step in the universal histidine degradation pathway.</text>
</comment>
<feature type="binding site" evidence="7">
    <location>
        <position position="322"/>
    </location>
    <ligand>
        <name>Zn(2+)</name>
        <dbReference type="ChEBI" id="CHEBI:29105"/>
    </ligand>
</feature>
<comment type="catalytic activity">
    <reaction evidence="7">
        <text>4-imidazolone-5-propanoate + H2O = N-formimidoyl-L-glutamate</text>
        <dbReference type="Rhea" id="RHEA:23660"/>
        <dbReference type="ChEBI" id="CHEBI:15377"/>
        <dbReference type="ChEBI" id="CHEBI:58928"/>
        <dbReference type="ChEBI" id="CHEBI:77893"/>
        <dbReference type="EC" id="3.5.2.7"/>
    </reaction>
</comment>
<dbReference type="PANTHER" id="PTHR42752:SF1">
    <property type="entry name" value="IMIDAZOLONEPROPIONASE-RELATED"/>
    <property type="match status" value="1"/>
</dbReference>
<keyword evidence="5 7" id="KW-0862">Zinc</keyword>
<evidence type="ECO:0000256" key="3">
    <source>
        <dbReference type="ARBA" id="ARBA00022801"/>
    </source>
</evidence>
<dbReference type="SUPFAM" id="SSF51556">
    <property type="entry name" value="Metallo-dependent hydrolases"/>
    <property type="match status" value="1"/>
</dbReference>
<comment type="cofactor">
    <cofactor evidence="7">
        <name>Zn(2+)</name>
        <dbReference type="ChEBI" id="CHEBI:29105"/>
    </cofactor>
    <cofactor evidence="7">
        <name>Fe(3+)</name>
        <dbReference type="ChEBI" id="CHEBI:29034"/>
    </cofactor>
    <text evidence="7">Binds 1 zinc or iron ion per subunit.</text>
</comment>
<dbReference type="Gene3D" id="3.20.20.140">
    <property type="entry name" value="Metal-dependent hydrolases"/>
    <property type="match status" value="1"/>
</dbReference>
<comment type="similarity">
    <text evidence="7">Belongs to the metallo-dependent hydrolases superfamily. HutI family.</text>
</comment>
<feature type="binding site" evidence="7">
    <location>
        <position position="151"/>
    </location>
    <ligand>
        <name>4-imidazolone-5-propanoate</name>
        <dbReference type="ChEBI" id="CHEBI:77893"/>
    </ligand>
</feature>
<proteinExistence type="inferred from homology"/>
<dbReference type="STRING" id="592015.HMPREF1705_03312"/>
<keyword evidence="3 7" id="KW-0378">Hydrolase</keyword>
<evidence type="ECO:0000313" key="10">
    <source>
        <dbReference type="Proteomes" id="UP000005273"/>
    </source>
</evidence>
<evidence type="ECO:0000256" key="1">
    <source>
        <dbReference type="ARBA" id="ARBA00012864"/>
    </source>
</evidence>
<dbReference type="RefSeq" id="WP_057940907.1">
    <property type="nucleotide sequence ID" value="NZ_ACJX03000001.1"/>
</dbReference>
<keyword evidence="4 7" id="KW-0369">Histidine metabolism</keyword>
<feature type="binding site" evidence="7">
    <location>
        <position position="81"/>
    </location>
    <ligand>
        <name>Zn(2+)</name>
        <dbReference type="ChEBI" id="CHEBI:29105"/>
    </ligand>
</feature>
<feature type="binding site" evidence="7">
    <location>
        <position position="183"/>
    </location>
    <ligand>
        <name>4-imidazolone-5-propanoate</name>
        <dbReference type="ChEBI" id="CHEBI:77893"/>
    </ligand>
</feature>
<dbReference type="InterPro" id="IPR032466">
    <property type="entry name" value="Metal_Hydrolase"/>
</dbReference>
<feature type="binding site" evidence="7">
    <location>
        <position position="326"/>
    </location>
    <ligand>
        <name>N-formimidoyl-L-glutamate</name>
        <dbReference type="ChEBI" id="CHEBI:58928"/>
    </ligand>
</feature>
<dbReference type="CDD" id="cd01296">
    <property type="entry name" value="Imidazolone-5PH"/>
    <property type="match status" value="1"/>
</dbReference>
<keyword evidence="10" id="KW-1185">Reference proteome</keyword>
<dbReference type="PANTHER" id="PTHR42752">
    <property type="entry name" value="IMIDAZOLONEPROPIONASE"/>
    <property type="match status" value="1"/>
</dbReference>
<dbReference type="eggNOG" id="COG1228">
    <property type="taxonomic scope" value="Bacteria"/>
</dbReference>
<evidence type="ECO:0000256" key="2">
    <source>
        <dbReference type="ARBA" id="ARBA00022723"/>
    </source>
</evidence>
<dbReference type="UniPathway" id="UPA00379">
    <property type="reaction ID" value="UER00551"/>
</dbReference>
<feature type="binding site" evidence="7">
    <location>
        <position position="327"/>
    </location>
    <ligand>
        <name>4-imidazolone-5-propanoate</name>
        <dbReference type="ChEBI" id="CHEBI:77893"/>
    </ligand>
</feature>
<evidence type="ECO:0000256" key="4">
    <source>
        <dbReference type="ARBA" id="ARBA00022808"/>
    </source>
</evidence>
<dbReference type="InterPro" id="IPR006680">
    <property type="entry name" value="Amidohydro-rel"/>
</dbReference>
<dbReference type="Gene3D" id="2.30.40.10">
    <property type="entry name" value="Urease, subunit C, domain 1"/>
    <property type="match status" value="1"/>
</dbReference>
<feature type="binding site" evidence="7">
    <location>
        <position position="248"/>
    </location>
    <ligand>
        <name>Fe(3+)</name>
        <dbReference type="ChEBI" id="CHEBI:29034"/>
    </ligand>
</feature>
<comment type="pathway">
    <text evidence="7">Amino-acid degradation; L-histidine degradation into L-glutamate; N-formimidoyl-L-glutamate from L-histidine: step 3/3.</text>
</comment>
<accession>A0A0T5XCF3</accession>
<feature type="binding site" evidence="7">
    <location>
        <position position="248"/>
    </location>
    <ligand>
        <name>Zn(2+)</name>
        <dbReference type="ChEBI" id="CHEBI:29105"/>
    </ligand>
</feature>
<evidence type="ECO:0000256" key="6">
    <source>
        <dbReference type="ARBA" id="ARBA00023004"/>
    </source>
</evidence>
<evidence type="ECO:0000256" key="5">
    <source>
        <dbReference type="ARBA" id="ARBA00022833"/>
    </source>
</evidence>
<dbReference type="Pfam" id="PF01979">
    <property type="entry name" value="Amidohydro_1"/>
    <property type="match status" value="1"/>
</dbReference>
<protein>
    <recommendedName>
        <fullName evidence="1 7">Imidazolonepropionase</fullName>
        <ecNumber evidence="1 7">3.5.2.7</ecNumber>
    </recommendedName>
    <alternativeName>
        <fullName evidence="7">Imidazolone-5-propionate hydrolase</fullName>
    </alternativeName>
</protein>
<dbReference type="GO" id="GO:0008270">
    <property type="term" value="F:zinc ion binding"/>
    <property type="evidence" value="ECO:0007669"/>
    <property type="project" value="UniProtKB-UniRule"/>
</dbReference>
<dbReference type="FunFam" id="3.20.20.140:FF:000007">
    <property type="entry name" value="Imidazolonepropionase"/>
    <property type="match status" value="1"/>
</dbReference>
<evidence type="ECO:0000256" key="7">
    <source>
        <dbReference type="HAMAP-Rule" id="MF_00372"/>
    </source>
</evidence>
<dbReference type="GO" id="GO:0019557">
    <property type="term" value="P:L-histidine catabolic process to glutamate and formate"/>
    <property type="evidence" value="ECO:0007669"/>
    <property type="project" value="UniProtKB-UniPathway"/>
</dbReference>
<dbReference type="InterPro" id="IPR011059">
    <property type="entry name" value="Metal-dep_hydrolase_composite"/>
</dbReference>
<feature type="binding site" evidence="7">
    <location>
        <position position="79"/>
    </location>
    <ligand>
        <name>Fe(3+)</name>
        <dbReference type="ChEBI" id="CHEBI:29034"/>
    </ligand>
</feature>
<dbReference type="GO" id="GO:0005737">
    <property type="term" value="C:cytoplasm"/>
    <property type="evidence" value="ECO:0007669"/>
    <property type="project" value="UniProtKB-SubCell"/>
</dbReference>
<comment type="caution">
    <text evidence="9">The sequence shown here is derived from an EMBL/GenBank/DDBJ whole genome shotgun (WGS) entry which is preliminary data.</text>
</comment>
<evidence type="ECO:0000259" key="8">
    <source>
        <dbReference type="Pfam" id="PF01979"/>
    </source>
</evidence>
<feature type="binding site" evidence="7">
    <location>
        <position position="324"/>
    </location>
    <ligand>
        <name>N-formimidoyl-L-glutamate</name>
        <dbReference type="ChEBI" id="CHEBI:58928"/>
    </ligand>
</feature>
<keyword evidence="2 7" id="KW-0479">Metal-binding</keyword>
<dbReference type="GO" id="GO:0019556">
    <property type="term" value="P:L-histidine catabolic process to glutamate and formamide"/>
    <property type="evidence" value="ECO:0007669"/>
    <property type="project" value="UniProtKB-UniRule"/>
</dbReference>
<dbReference type="SUPFAM" id="SSF51338">
    <property type="entry name" value="Composite domain of metallo-dependent hydrolases"/>
    <property type="match status" value="1"/>
</dbReference>
<feature type="binding site" evidence="7">
    <location>
        <position position="251"/>
    </location>
    <ligand>
        <name>4-imidazolone-5-propanoate</name>
        <dbReference type="ChEBI" id="CHEBI:77893"/>
    </ligand>
</feature>
<organism evidence="9 10">
    <name type="scientific">Acetomicrobium hydrogeniformans ATCC BAA-1850</name>
    <dbReference type="NCBI Taxonomy" id="592015"/>
    <lineage>
        <taxon>Bacteria</taxon>
        <taxon>Thermotogati</taxon>
        <taxon>Synergistota</taxon>
        <taxon>Synergistia</taxon>
        <taxon>Synergistales</taxon>
        <taxon>Acetomicrobiaceae</taxon>
        <taxon>Acetomicrobium</taxon>
    </lineage>
</organism>
<dbReference type="OrthoDB" id="9776455at2"/>
<dbReference type="GO" id="GO:0005506">
    <property type="term" value="F:iron ion binding"/>
    <property type="evidence" value="ECO:0007669"/>
    <property type="project" value="UniProtKB-UniRule"/>
</dbReference>
<dbReference type="NCBIfam" id="TIGR01224">
    <property type="entry name" value="hutI"/>
    <property type="match status" value="1"/>
</dbReference>
<feature type="binding site" evidence="7">
    <location>
        <position position="79"/>
    </location>
    <ligand>
        <name>Zn(2+)</name>
        <dbReference type="ChEBI" id="CHEBI:29105"/>
    </ligand>
</feature>
<dbReference type="Proteomes" id="UP000005273">
    <property type="component" value="Unassembled WGS sequence"/>
</dbReference>
<evidence type="ECO:0000313" key="9">
    <source>
        <dbReference type="EMBL" id="KRT36044.1"/>
    </source>
</evidence>
<feature type="binding site" evidence="7">
    <location>
        <position position="88"/>
    </location>
    <ligand>
        <name>4-imidazolone-5-propanoate</name>
        <dbReference type="ChEBI" id="CHEBI:77893"/>
    </ligand>
</feature>
<gene>
    <name evidence="7" type="primary">hutI</name>
    <name evidence="9" type="ORF">HMPREF1705_03312</name>
</gene>
<dbReference type="GO" id="GO:0050480">
    <property type="term" value="F:imidazolonepropionase activity"/>
    <property type="evidence" value="ECO:0007669"/>
    <property type="project" value="UniProtKB-UniRule"/>
</dbReference>
<dbReference type="InterPro" id="IPR005920">
    <property type="entry name" value="HutI"/>
</dbReference>
<keyword evidence="6 7" id="KW-0408">Iron</keyword>
<feature type="binding site" evidence="7">
    <location>
        <position position="151"/>
    </location>
    <ligand>
        <name>N-formimidoyl-L-glutamate</name>
        <dbReference type="ChEBI" id="CHEBI:58928"/>
    </ligand>
</feature>
<feature type="binding site" evidence="7">
    <location>
        <position position="322"/>
    </location>
    <ligand>
        <name>Fe(3+)</name>
        <dbReference type="ChEBI" id="CHEBI:29034"/>
    </ligand>
</feature>